<reference evidence="1 2" key="1">
    <citation type="submission" date="2018-06" db="EMBL/GenBank/DDBJ databases">
        <title>A transcriptomic atlas of mushroom development highlights an independent origin of complex multicellularity.</title>
        <authorList>
            <consortium name="DOE Joint Genome Institute"/>
            <person name="Krizsan K."/>
            <person name="Almasi E."/>
            <person name="Merenyi Z."/>
            <person name="Sahu N."/>
            <person name="Viragh M."/>
            <person name="Koszo T."/>
            <person name="Mondo S."/>
            <person name="Kiss B."/>
            <person name="Balint B."/>
            <person name="Kues U."/>
            <person name="Barry K."/>
            <person name="Hegedus J.C."/>
            <person name="Henrissat B."/>
            <person name="Johnson J."/>
            <person name="Lipzen A."/>
            <person name="Ohm R."/>
            <person name="Nagy I."/>
            <person name="Pangilinan J."/>
            <person name="Yan J."/>
            <person name="Xiong Y."/>
            <person name="Grigoriev I.V."/>
            <person name="Hibbett D.S."/>
            <person name="Nagy L.G."/>
        </authorList>
    </citation>
    <scope>NUCLEOTIDE SEQUENCE [LARGE SCALE GENOMIC DNA]</scope>
    <source>
        <strain evidence="1 2">SZMC22713</strain>
    </source>
</reference>
<name>A0A4Y7QGY4_9AGAM</name>
<sequence>MSIPNLDLLPGDSTTNVNPATQVYSETESFGFGATNITCHYQSITSVPFYRTWSFEVLCKSIMVCCCDLALNFASRSCRNFGYKTMS</sequence>
<proteinExistence type="predicted"/>
<evidence type="ECO:0000313" key="1">
    <source>
        <dbReference type="EMBL" id="TDL26606.1"/>
    </source>
</evidence>
<keyword evidence="2" id="KW-1185">Reference proteome</keyword>
<evidence type="ECO:0000313" key="2">
    <source>
        <dbReference type="Proteomes" id="UP000294933"/>
    </source>
</evidence>
<dbReference type="AlphaFoldDB" id="A0A4Y7QGY4"/>
<protein>
    <submittedName>
        <fullName evidence="1">Uncharacterized protein</fullName>
    </submittedName>
</protein>
<dbReference type="EMBL" id="ML170161">
    <property type="protein sequence ID" value="TDL26606.1"/>
    <property type="molecule type" value="Genomic_DNA"/>
</dbReference>
<accession>A0A4Y7QGY4</accession>
<dbReference type="Proteomes" id="UP000294933">
    <property type="component" value="Unassembled WGS sequence"/>
</dbReference>
<dbReference type="VEuPathDB" id="FungiDB:BD410DRAFT_783692"/>
<organism evidence="1 2">
    <name type="scientific">Rickenella mellea</name>
    <dbReference type="NCBI Taxonomy" id="50990"/>
    <lineage>
        <taxon>Eukaryota</taxon>
        <taxon>Fungi</taxon>
        <taxon>Dikarya</taxon>
        <taxon>Basidiomycota</taxon>
        <taxon>Agaricomycotina</taxon>
        <taxon>Agaricomycetes</taxon>
        <taxon>Hymenochaetales</taxon>
        <taxon>Rickenellaceae</taxon>
        <taxon>Rickenella</taxon>
    </lineage>
</organism>
<gene>
    <name evidence="1" type="ORF">BD410DRAFT_783692</name>
</gene>